<organism evidence="3">
    <name type="scientific">uncultured Thiotrichaceae bacterium</name>
    <dbReference type="NCBI Taxonomy" id="298394"/>
    <lineage>
        <taxon>Bacteria</taxon>
        <taxon>Pseudomonadati</taxon>
        <taxon>Pseudomonadota</taxon>
        <taxon>Gammaproteobacteria</taxon>
        <taxon>Thiotrichales</taxon>
        <taxon>Thiotrichaceae</taxon>
        <taxon>environmental samples</taxon>
    </lineage>
</organism>
<proteinExistence type="predicted"/>
<dbReference type="AlphaFoldDB" id="A0A6S6UGZ0"/>
<feature type="compositionally biased region" description="Low complexity" evidence="1">
    <location>
        <begin position="90"/>
        <end position="101"/>
    </location>
</feature>
<feature type="domain" description="DUF4124" evidence="2">
    <location>
        <begin position="23"/>
        <end position="61"/>
    </location>
</feature>
<sequence length="110" mass="11954">MLMFNGKVQSKSKVILPAVVGFFMLCGSSANAEIYKWIDSNGATHYSDERPEDERIKPVVVKILPGPSKSSIEDADQDKSEVNDEGDKGSVASEELSVSAEMSEDQVSIE</sequence>
<evidence type="ECO:0000313" key="3">
    <source>
        <dbReference type="EMBL" id="CAA6829951.1"/>
    </source>
</evidence>
<protein>
    <recommendedName>
        <fullName evidence="2">DUF4124 domain-containing protein</fullName>
    </recommendedName>
</protein>
<dbReference type="EMBL" id="CACVAT010000555">
    <property type="protein sequence ID" value="CAA6829951.1"/>
    <property type="molecule type" value="Genomic_DNA"/>
</dbReference>
<evidence type="ECO:0000256" key="1">
    <source>
        <dbReference type="SAM" id="MobiDB-lite"/>
    </source>
</evidence>
<dbReference type="InterPro" id="IPR025392">
    <property type="entry name" value="DUF4124"/>
</dbReference>
<feature type="region of interest" description="Disordered" evidence="1">
    <location>
        <begin position="65"/>
        <end position="110"/>
    </location>
</feature>
<evidence type="ECO:0000259" key="2">
    <source>
        <dbReference type="Pfam" id="PF13511"/>
    </source>
</evidence>
<reference evidence="3" key="1">
    <citation type="submission" date="2020-01" db="EMBL/GenBank/DDBJ databases">
        <authorList>
            <person name="Meier V. D."/>
            <person name="Meier V D."/>
        </authorList>
    </citation>
    <scope>NUCLEOTIDE SEQUENCE</scope>
    <source>
        <strain evidence="3">HLG_WM_MAG_09</strain>
    </source>
</reference>
<gene>
    <name evidence="3" type="ORF">HELGO_WM7743</name>
</gene>
<name>A0A6S6UGZ0_9GAMM</name>
<accession>A0A6S6UGZ0</accession>
<feature type="compositionally biased region" description="Basic and acidic residues" evidence="1">
    <location>
        <begin position="77"/>
        <end position="88"/>
    </location>
</feature>
<dbReference type="Pfam" id="PF13511">
    <property type="entry name" value="DUF4124"/>
    <property type="match status" value="1"/>
</dbReference>